<evidence type="ECO:0000313" key="1">
    <source>
        <dbReference type="EMBL" id="SBS72635.1"/>
    </source>
</evidence>
<dbReference type="EMBL" id="FLQS01000006">
    <property type="protein sequence ID" value="SBS72635.1"/>
    <property type="molecule type" value="Genomic_DNA"/>
</dbReference>
<accession>A0A1Y5P1U6</accession>
<gene>
    <name evidence="1" type="ORF">MHPYR_140087</name>
</gene>
<protein>
    <submittedName>
        <fullName evidence="1">Uncharacterized protein</fullName>
    </submittedName>
</protein>
<name>A0A1Y5P1U6_9MYCO</name>
<organism evidence="1">
    <name type="scientific">uncultured Mycobacterium sp</name>
    <dbReference type="NCBI Taxonomy" id="171292"/>
    <lineage>
        <taxon>Bacteria</taxon>
        <taxon>Bacillati</taxon>
        <taxon>Actinomycetota</taxon>
        <taxon>Actinomycetes</taxon>
        <taxon>Mycobacteriales</taxon>
        <taxon>Mycobacteriaceae</taxon>
        <taxon>Mycobacterium</taxon>
        <taxon>environmental samples</taxon>
    </lineage>
</organism>
<reference evidence="1" key="1">
    <citation type="submission" date="2016-03" db="EMBL/GenBank/DDBJ databases">
        <authorList>
            <person name="Ploux O."/>
        </authorList>
    </citation>
    <scope>NUCLEOTIDE SEQUENCE</scope>
    <source>
        <strain evidence="1">UC10</strain>
    </source>
</reference>
<dbReference type="AlphaFoldDB" id="A0A1Y5P1U6"/>
<proteinExistence type="predicted"/>
<sequence length="82" mass="8641">MLKAGTSDRVAIYDQSMKNQFGSRAAILGALGAMQRVADQRTVAMSQASGAFSAASYHASFLTSRPAEAPLPRGVGASYFRL</sequence>